<protein>
    <submittedName>
        <fullName evidence="2">Uncharacterized protein</fullName>
    </submittedName>
</protein>
<evidence type="ECO:0000256" key="1">
    <source>
        <dbReference type="SAM" id="SignalP"/>
    </source>
</evidence>
<proteinExistence type="predicted"/>
<dbReference type="AlphaFoldDB" id="A0A7J6MYM9"/>
<comment type="caution">
    <text evidence="2">The sequence shown here is derived from an EMBL/GenBank/DDBJ whole genome shotgun (WGS) entry which is preliminary data.</text>
</comment>
<evidence type="ECO:0000313" key="3">
    <source>
        <dbReference type="Proteomes" id="UP000541610"/>
    </source>
</evidence>
<evidence type="ECO:0000313" key="2">
    <source>
        <dbReference type="EMBL" id="KAF4676742.1"/>
    </source>
</evidence>
<dbReference type="EMBL" id="JABANP010001050">
    <property type="protein sequence ID" value="KAF4676742.1"/>
    <property type="molecule type" value="Genomic_DNA"/>
</dbReference>
<sequence length="260" mass="29439">MSFYSIVVTSIAALTSGGSPLQPGKYCSEYLHGKGDNLLYESCLYFELGPSTAKIDYLNYLNLHYFTFRYDNVTFEDDTFILKRHGHTEGQELYPYFDVGFDVKVSTETPDVVKMVTKDGKHVYELTTKSCERPKDRKCIDPIDHRMRRLGESASTGTKPPHVEYAALLRPDHHAFYFMANWSGPGDNFADVFDASTGNSVWYSSGVSRKAGTGEVFAFDPPYTSMLYKVSAEFVFDPVRHVVTFVPTNKSLPRIEGHRQ</sequence>
<reference evidence="2 3" key="1">
    <citation type="submission" date="2020-04" db="EMBL/GenBank/DDBJ databases">
        <title>Perkinsus olseni comparative genomics.</title>
        <authorList>
            <person name="Bogema D.R."/>
        </authorList>
    </citation>
    <scope>NUCLEOTIDE SEQUENCE [LARGE SCALE GENOMIC DNA]</scope>
    <source>
        <strain evidence="2">00978-12</strain>
    </source>
</reference>
<feature type="chain" id="PRO_5029565789" evidence="1">
    <location>
        <begin position="18"/>
        <end position="260"/>
    </location>
</feature>
<dbReference type="OrthoDB" id="10301144at2759"/>
<organism evidence="2 3">
    <name type="scientific">Perkinsus olseni</name>
    <name type="common">Perkinsus atlanticus</name>
    <dbReference type="NCBI Taxonomy" id="32597"/>
    <lineage>
        <taxon>Eukaryota</taxon>
        <taxon>Sar</taxon>
        <taxon>Alveolata</taxon>
        <taxon>Perkinsozoa</taxon>
        <taxon>Perkinsea</taxon>
        <taxon>Perkinsida</taxon>
        <taxon>Perkinsidae</taxon>
        <taxon>Perkinsus</taxon>
    </lineage>
</organism>
<keyword evidence="1" id="KW-0732">Signal</keyword>
<accession>A0A7J6MYM9</accession>
<dbReference type="Proteomes" id="UP000541610">
    <property type="component" value="Unassembled WGS sequence"/>
</dbReference>
<feature type="signal peptide" evidence="1">
    <location>
        <begin position="1"/>
        <end position="17"/>
    </location>
</feature>
<name>A0A7J6MYM9_PEROL</name>
<gene>
    <name evidence="2" type="ORF">FOZ60_000557</name>
</gene>